<organism evidence="2 3">
    <name type="scientific">Yoonia sediminilitoris</name>
    <dbReference type="NCBI Taxonomy" id="1286148"/>
    <lineage>
        <taxon>Bacteria</taxon>
        <taxon>Pseudomonadati</taxon>
        <taxon>Pseudomonadota</taxon>
        <taxon>Alphaproteobacteria</taxon>
        <taxon>Rhodobacterales</taxon>
        <taxon>Paracoccaceae</taxon>
        <taxon>Yoonia</taxon>
    </lineage>
</organism>
<keyword evidence="1" id="KW-0732">Signal</keyword>
<dbReference type="OrthoDB" id="6105464at2"/>
<proteinExistence type="predicted"/>
<evidence type="ECO:0000256" key="1">
    <source>
        <dbReference type="SAM" id="SignalP"/>
    </source>
</evidence>
<dbReference type="Proteomes" id="UP000244523">
    <property type="component" value="Unassembled WGS sequence"/>
</dbReference>
<reference evidence="2 3" key="1">
    <citation type="submission" date="2018-04" db="EMBL/GenBank/DDBJ databases">
        <title>Genomic Encyclopedia of Archaeal and Bacterial Type Strains, Phase II (KMG-II): from individual species to whole genera.</title>
        <authorList>
            <person name="Goeker M."/>
        </authorList>
    </citation>
    <scope>NUCLEOTIDE SEQUENCE [LARGE SCALE GENOMIC DNA]</scope>
    <source>
        <strain evidence="2 3">DSM 29955</strain>
    </source>
</reference>
<protein>
    <recommendedName>
        <fullName evidence="4">Aggregation factor core</fullName>
    </recommendedName>
</protein>
<evidence type="ECO:0008006" key="4">
    <source>
        <dbReference type="Google" id="ProtNLM"/>
    </source>
</evidence>
<accession>A0A2T6KQH2</accession>
<evidence type="ECO:0000313" key="3">
    <source>
        <dbReference type="Proteomes" id="UP000244523"/>
    </source>
</evidence>
<gene>
    <name evidence="2" type="ORF">C8N45_101385</name>
</gene>
<evidence type="ECO:0000313" key="2">
    <source>
        <dbReference type="EMBL" id="PUB18798.1"/>
    </source>
</evidence>
<sequence>MKKLFTVFFAICLSGSAAAQDIIVSYRDGAPADTFVIENQSCALFNAQFVIDLHTSVAGVLIDTAYGGPGSWDPLPAILTEGDATLAPVSDGDRRLEIQVNALQPDGRVAVTLDTDDSVSATEGQRVHVSGSEIAGATVQMVVGGIGTQAVFDTLGDATLVNPTCLAPSS</sequence>
<dbReference type="AlphaFoldDB" id="A0A2T6KQH2"/>
<comment type="caution">
    <text evidence="2">The sequence shown here is derived from an EMBL/GenBank/DDBJ whole genome shotgun (WGS) entry which is preliminary data.</text>
</comment>
<keyword evidence="3" id="KW-1185">Reference proteome</keyword>
<dbReference type="RefSeq" id="WP_108384515.1">
    <property type="nucleotide sequence ID" value="NZ_QBUD01000001.1"/>
</dbReference>
<feature type="chain" id="PRO_5015526286" description="Aggregation factor core" evidence="1">
    <location>
        <begin position="20"/>
        <end position="170"/>
    </location>
</feature>
<dbReference type="EMBL" id="QBUD01000001">
    <property type="protein sequence ID" value="PUB18798.1"/>
    <property type="molecule type" value="Genomic_DNA"/>
</dbReference>
<feature type="signal peptide" evidence="1">
    <location>
        <begin position="1"/>
        <end position="19"/>
    </location>
</feature>
<name>A0A2T6KQH2_9RHOB</name>